<gene>
    <name evidence="4" type="ORF">HFV08_01575</name>
</gene>
<dbReference type="EMBL" id="JAAWWP010000001">
    <property type="protein sequence ID" value="NKI39960.1"/>
    <property type="molecule type" value="Genomic_DNA"/>
</dbReference>
<feature type="domain" description="Flavin reductase like" evidence="3">
    <location>
        <begin position="30"/>
        <end position="177"/>
    </location>
</feature>
<dbReference type="RefSeq" id="WP_168535025.1">
    <property type="nucleotide sequence ID" value="NZ_JAAWWP010000001.1"/>
</dbReference>
<dbReference type="InterPro" id="IPR050268">
    <property type="entry name" value="NADH-dep_flavin_reductase"/>
</dbReference>
<reference evidence="4 5" key="1">
    <citation type="submission" date="2020-04" db="EMBL/GenBank/DDBJ databases">
        <title>Phylogenetic Diversity and Antibacterial Activity against Ralstonia solanacearum of Endophytic Actinomycete Isolated from Moss.</title>
        <authorList>
            <person name="Zhuang X."/>
        </authorList>
    </citation>
    <scope>NUCLEOTIDE SEQUENCE [LARGE SCALE GENOMIC DNA]</scope>
    <source>
        <strain evidence="4 5">LD120</strain>
    </source>
</reference>
<comment type="caution">
    <text evidence="4">The sequence shown here is derived from an EMBL/GenBank/DDBJ whole genome shotgun (WGS) entry which is preliminary data.</text>
</comment>
<dbReference type="Pfam" id="PF01613">
    <property type="entry name" value="Flavin_Reduct"/>
    <property type="match status" value="1"/>
</dbReference>
<organism evidence="4 5">
    <name type="scientific">Streptomyces physcomitrii</name>
    <dbReference type="NCBI Taxonomy" id="2724184"/>
    <lineage>
        <taxon>Bacteria</taxon>
        <taxon>Bacillati</taxon>
        <taxon>Actinomycetota</taxon>
        <taxon>Actinomycetes</taxon>
        <taxon>Kitasatosporales</taxon>
        <taxon>Streptomycetaceae</taxon>
        <taxon>Streptomyces</taxon>
    </lineage>
</organism>
<keyword evidence="1" id="KW-0560">Oxidoreductase</keyword>
<keyword evidence="5" id="KW-1185">Reference proteome</keyword>
<dbReference type="InterPro" id="IPR012349">
    <property type="entry name" value="Split_barrel_FMN-bd"/>
</dbReference>
<evidence type="ECO:0000313" key="4">
    <source>
        <dbReference type="EMBL" id="NKI39960.1"/>
    </source>
</evidence>
<dbReference type="Gene3D" id="2.30.110.10">
    <property type="entry name" value="Electron Transport, Fmn-binding Protein, Chain A"/>
    <property type="match status" value="1"/>
</dbReference>
<accession>A0ABX1GXV7</accession>
<sequence length="183" mass="18936">MNSAPAEIDSDSANAAAREPVKPAELREVMARFATGVTVLTVGGEHPHAMTANAFSSVSLEPASVLCGVGHSAVMHGALTSAGRFAVNILGTEQESLARHFADKKRVLGAAQFEQVAWRPGELTGAPLLGGSLGWLECELSAAHSFGDHTIFIGTVIGAHRNPAGSGLLFVDGKFGKPEVPRG</sequence>
<evidence type="ECO:0000259" key="3">
    <source>
        <dbReference type="SMART" id="SM00903"/>
    </source>
</evidence>
<evidence type="ECO:0000256" key="2">
    <source>
        <dbReference type="SAM" id="MobiDB-lite"/>
    </source>
</evidence>
<protein>
    <submittedName>
        <fullName evidence="4">Flavin reductase family protein</fullName>
    </submittedName>
</protein>
<dbReference type="PANTHER" id="PTHR30466:SF1">
    <property type="entry name" value="FMN REDUCTASE (NADH) RUTF"/>
    <property type="match status" value="1"/>
</dbReference>
<dbReference type="PANTHER" id="PTHR30466">
    <property type="entry name" value="FLAVIN REDUCTASE"/>
    <property type="match status" value="1"/>
</dbReference>
<dbReference type="InterPro" id="IPR002563">
    <property type="entry name" value="Flavin_Rdtase-like_dom"/>
</dbReference>
<dbReference type="Proteomes" id="UP000772196">
    <property type="component" value="Unassembled WGS sequence"/>
</dbReference>
<evidence type="ECO:0000313" key="5">
    <source>
        <dbReference type="Proteomes" id="UP000772196"/>
    </source>
</evidence>
<feature type="region of interest" description="Disordered" evidence="2">
    <location>
        <begin position="1"/>
        <end position="21"/>
    </location>
</feature>
<dbReference type="SMART" id="SM00903">
    <property type="entry name" value="Flavin_Reduct"/>
    <property type="match status" value="1"/>
</dbReference>
<evidence type="ECO:0000256" key="1">
    <source>
        <dbReference type="ARBA" id="ARBA00023002"/>
    </source>
</evidence>
<proteinExistence type="predicted"/>
<name>A0ABX1GXV7_9ACTN</name>
<dbReference type="SUPFAM" id="SSF50475">
    <property type="entry name" value="FMN-binding split barrel"/>
    <property type="match status" value="1"/>
</dbReference>